<accession>A0A5P6PFI0</accession>
<dbReference type="AlphaFoldDB" id="A0A5P6PFI0"/>
<evidence type="ECO:0000313" key="2">
    <source>
        <dbReference type="EMBL" id="QFI77046.1"/>
    </source>
</evidence>
<name>A0A5P6PFI0_9BRAD</name>
<keyword evidence="1" id="KW-0812">Transmembrane</keyword>
<protein>
    <submittedName>
        <fullName evidence="2">Uncharacterized protein</fullName>
    </submittedName>
</protein>
<proteinExistence type="predicted"/>
<reference evidence="3" key="1">
    <citation type="submission" date="2019-10" db="EMBL/GenBank/DDBJ databases">
        <title>Complete Genome Sequence of Bradyrhizobium betae type strain PL7HG1T.</title>
        <authorList>
            <person name="Bromfield E.S.P."/>
            <person name="Cloutier S."/>
        </authorList>
    </citation>
    <scope>NUCLEOTIDE SEQUENCE [LARGE SCALE GENOMIC DNA]</scope>
    <source>
        <strain evidence="3">PL7HG1</strain>
    </source>
</reference>
<feature type="transmembrane region" description="Helical" evidence="1">
    <location>
        <begin position="70"/>
        <end position="91"/>
    </location>
</feature>
<organism evidence="2 3">
    <name type="scientific">Bradyrhizobium betae</name>
    <dbReference type="NCBI Taxonomy" id="244734"/>
    <lineage>
        <taxon>Bacteria</taxon>
        <taxon>Pseudomonadati</taxon>
        <taxon>Pseudomonadota</taxon>
        <taxon>Alphaproteobacteria</taxon>
        <taxon>Hyphomicrobiales</taxon>
        <taxon>Nitrobacteraceae</taxon>
        <taxon>Bradyrhizobium</taxon>
    </lineage>
</organism>
<dbReference type="EMBL" id="CP044543">
    <property type="protein sequence ID" value="QFI77046.1"/>
    <property type="molecule type" value="Genomic_DNA"/>
</dbReference>
<gene>
    <name evidence="2" type="ORF">F8237_01690</name>
</gene>
<sequence length="101" mass="11333">MDADDIRAIVRETLAEERRIHNEAADDVMLKTVSAILTSFGIEEDDRKEFKKDLQHLRNWRLSVDQAQTITFKAIVTCIVTGMIGAIWLGFKTVVTIKGGG</sequence>
<keyword evidence="1" id="KW-0472">Membrane</keyword>
<keyword evidence="1" id="KW-1133">Transmembrane helix</keyword>
<dbReference type="KEGG" id="bbet:F8237_01690"/>
<dbReference type="OrthoDB" id="479677at2"/>
<dbReference type="Proteomes" id="UP000325641">
    <property type="component" value="Chromosome"/>
</dbReference>
<evidence type="ECO:0000313" key="3">
    <source>
        <dbReference type="Proteomes" id="UP000325641"/>
    </source>
</evidence>
<evidence type="ECO:0000256" key="1">
    <source>
        <dbReference type="SAM" id="Phobius"/>
    </source>
</evidence>